<dbReference type="SUPFAM" id="SSF54518">
    <property type="entry name" value="Tubby C-terminal domain-like"/>
    <property type="match status" value="1"/>
</dbReference>
<organism evidence="2 3">
    <name type="scientific">Apostasia shenzhenica</name>
    <dbReference type="NCBI Taxonomy" id="1088818"/>
    <lineage>
        <taxon>Eukaryota</taxon>
        <taxon>Viridiplantae</taxon>
        <taxon>Streptophyta</taxon>
        <taxon>Embryophyta</taxon>
        <taxon>Tracheophyta</taxon>
        <taxon>Spermatophyta</taxon>
        <taxon>Magnoliopsida</taxon>
        <taxon>Liliopsida</taxon>
        <taxon>Asparagales</taxon>
        <taxon>Orchidaceae</taxon>
        <taxon>Apostasioideae</taxon>
        <taxon>Apostasia</taxon>
    </lineage>
</organism>
<sequence>MSSKIFPSEIQVRGWEAAAATVTAEEAATTTTAWTVWKKSSMGFVGSDGFSVFDGEGRLAFRVDNYSRRSKLLLGELLLMDAVGRPLFALKPQILSIYDEWKVYGGGEERSFEGKPKSHLFTVRRNSILRHGGEDAVEVFMRHRRGAGCGGKAADYRIEGRFRKRSCEIRGRDGEVVARISRKKASQPSVMIGDDVFSLLVDPVVDPALMVAFVVVMDRVC</sequence>
<dbReference type="InterPro" id="IPR038595">
    <property type="entry name" value="LOR_sf"/>
</dbReference>
<dbReference type="PANTHER" id="PTHR31087:SF95">
    <property type="entry name" value="EXPRESSED PROTEIN"/>
    <property type="match status" value="1"/>
</dbReference>
<accession>A0A2I0AXN8</accession>
<evidence type="ECO:0000313" key="3">
    <source>
        <dbReference type="Proteomes" id="UP000236161"/>
    </source>
</evidence>
<comment type="similarity">
    <text evidence="1">Belongs to the LOR family.</text>
</comment>
<dbReference type="InterPro" id="IPR007612">
    <property type="entry name" value="LOR"/>
</dbReference>
<name>A0A2I0AXN8_9ASPA</name>
<keyword evidence="3" id="KW-1185">Reference proteome</keyword>
<reference evidence="2 3" key="1">
    <citation type="journal article" date="2017" name="Nature">
        <title>The Apostasia genome and the evolution of orchids.</title>
        <authorList>
            <person name="Zhang G.Q."/>
            <person name="Liu K.W."/>
            <person name="Li Z."/>
            <person name="Lohaus R."/>
            <person name="Hsiao Y.Y."/>
            <person name="Niu S.C."/>
            <person name="Wang J.Y."/>
            <person name="Lin Y.C."/>
            <person name="Xu Q."/>
            <person name="Chen L.J."/>
            <person name="Yoshida K."/>
            <person name="Fujiwara S."/>
            <person name="Wang Z.W."/>
            <person name="Zhang Y.Q."/>
            <person name="Mitsuda N."/>
            <person name="Wang M."/>
            <person name="Liu G.H."/>
            <person name="Pecoraro L."/>
            <person name="Huang H.X."/>
            <person name="Xiao X.J."/>
            <person name="Lin M."/>
            <person name="Wu X.Y."/>
            <person name="Wu W.L."/>
            <person name="Chen Y.Y."/>
            <person name="Chang S.B."/>
            <person name="Sakamoto S."/>
            <person name="Ohme-Takagi M."/>
            <person name="Yagi M."/>
            <person name="Zeng S.J."/>
            <person name="Shen C.Y."/>
            <person name="Yeh C.M."/>
            <person name="Luo Y.B."/>
            <person name="Tsai W.C."/>
            <person name="Van de Peer Y."/>
            <person name="Liu Z.J."/>
        </authorList>
    </citation>
    <scope>NUCLEOTIDE SEQUENCE [LARGE SCALE GENOMIC DNA]</scope>
    <source>
        <strain evidence="3">cv. Shenzhen</strain>
        <tissue evidence="2">Stem</tissue>
    </source>
</reference>
<protein>
    <submittedName>
        <fullName evidence="2">Protein LURP-one-related 8</fullName>
    </submittedName>
</protein>
<evidence type="ECO:0000313" key="2">
    <source>
        <dbReference type="EMBL" id="PKA60298.1"/>
    </source>
</evidence>
<dbReference type="PANTHER" id="PTHR31087">
    <property type="match status" value="1"/>
</dbReference>
<dbReference type="STRING" id="1088818.A0A2I0AXN8"/>
<dbReference type="Gene3D" id="2.40.160.200">
    <property type="entry name" value="LURP1-related"/>
    <property type="match status" value="1"/>
</dbReference>
<proteinExistence type="inferred from homology"/>
<dbReference type="AlphaFoldDB" id="A0A2I0AXN8"/>
<evidence type="ECO:0000256" key="1">
    <source>
        <dbReference type="ARBA" id="ARBA00005437"/>
    </source>
</evidence>
<dbReference type="EMBL" id="KZ451939">
    <property type="protein sequence ID" value="PKA60298.1"/>
    <property type="molecule type" value="Genomic_DNA"/>
</dbReference>
<dbReference type="Proteomes" id="UP000236161">
    <property type="component" value="Unassembled WGS sequence"/>
</dbReference>
<dbReference type="Pfam" id="PF04525">
    <property type="entry name" value="LOR"/>
    <property type="match status" value="1"/>
</dbReference>
<dbReference type="OrthoDB" id="680369at2759"/>
<dbReference type="InterPro" id="IPR025659">
    <property type="entry name" value="Tubby-like_C"/>
</dbReference>
<gene>
    <name evidence="2" type="ORF">AXF42_Ash008357</name>
</gene>